<keyword evidence="13" id="KW-0449">Lipoprotein</keyword>
<protein>
    <recommendedName>
        <fullName evidence="3">non-specific serine/threonine protein kinase</fullName>
        <ecNumber evidence="3">2.7.11.1</ecNumber>
    </recommendedName>
</protein>
<dbReference type="PANTHER" id="PTHR45863:SF15">
    <property type="entry name" value="SERINE_THREONINE-PROTEIN KINASE BSK2"/>
    <property type="match status" value="1"/>
</dbReference>
<dbReference type="FunFam" id="3.30.200.20:FF:000154">
    <property type="entry name" value="probable serine/threonine-protein kinase At4g35230"/>
    <property type="match status" value="1"/>
</dbReference>
<dbReference type="GO" id="GO:0005524">
    <property type="term" value="F:ATP binding"/>
    <property type="evidence" value="ECO:0007669"/>
    <property type="project" value="UniProtKB-KW"/>
</dbReference>
<comment type="similarity">
    <text evidence="2">Belongs to the protein kinase superfamily. Ser/Thr protein kinase family.</text>
</comment>
<evidence type="ECO:0000256" key="16">
    <source>
        <dbReference type="SAM" id="MobiDB-lite"/>
    </source>
</evidence>
<dbReference type="EMBL" id="JARAOO010000010">
    <property type="protein sequence ID" value="KAJ7952655.1"/>
    <property type="molecule type" value="Genomic_DNA"/>
</dbReference>
<dbReference type="KEGG" id="qsa:O6P43_024464"/>
<dbReference type="Pfam" id="PF25575">
    <property type="entry name" value="TPR_BSK1_C"/>
    <property type="match status" value="1"/>
</dbReference>
<name>A0AAD7L6W1_QUISA</name>
<dbReference type="InterPro" id="IPR045845">
    <property type="entry name" value="BSK"/>
</dbReference>
<dbReference type="Pfam" id="PF07714">
    <property type="entry name" value="PK_Tyr_Ser-Thr"/>
    <property type="match status" value="1"/>
</dbReference>
<evidence type="ECO:0000256" key="5">
    <source>
        <dbReference type="ARBA" id="ARBA00022527"/>
    </source>
</evidence>
<evidence type="ECO:0000256" key="9">
    <source>
        <dbReference type="ARBA" id="ARBA00022741"/>
    </source>
</evidence>
<comment type="caution">
    <text evidence="18">The sequence shown here is derived from an EMBL/GenBank/DDBJ whole genome shotgun (WGS) entry which is preliminary data.</text>
</comment>
<dbReference type="InterPro" id="IPR011009">
    <property type="entry name" value="Kinase-like_dom_sf"/>
</dbReference>
<dbReference type="AlphaFoldDB" id="A0AAD7L6W1"/>
<dbReference type="PANTHER" id="PTHR45863">
    <property type="entry name" value="SERINE/THREONINE-PROTEIN KINASE BSK5"/>
    <property type="match status" value="1"/>
</dbReference>
<keyword evidence="12" id="KW-0472">Membrane</keyword>
<dbReference type="GO" id="GO:0004674">
    <property type="term" value="F:protein serine/threonine kinase activity"/>
    <property type="evidence" value="ECO:0007669"/>
    <property type="project" value="UniProtKB-KW"/>
</dbReference>
<keyword evidence="5" id="KW-0723">Serine/threonine-protein kinase</keyword>
<accession>A0AAD7L6W1</accession>
<feature type="region of interest" description="Disordered" evidence="16">
    <location>
        <begin position="1"/>
        <end position="36"/>
    </location>
</feature>
<dbReference type="InterPro" id="IPR058209">
    <property type="entry name" value="TPR_BSK1_C"/>
</dbReference>
<keyword evidence="11" id="KW-0067">ATP-binding</keyword>
<evidence type="ECO:0000256" key="14">
    <source>
        <dbReference type="ARBA" id="ARBA00047899"/>
    </source>
</evidence>
<dbReference type="Gene3D" id="1.10.510.10">
    <property type="entry name" value="Transferase(Phosphotransferase) domain 1"/>
    <property type="match status" value="1"/>
</dbReference>
<evidence type="ECO:0000256" key="10">
    <source>
        <dbReference type="ARBA" id="ARBA00022777"/>
    </source>
</evidence>
<dbReference type="EC" id="2.7.11.1" evidence="3"/>
<comment type="catalytic activity">
    <reaction evidence="14">
        <text>L-threonyl-[protein] + ATP = O-phospho-L-threonyl-[protein] + ADP + H(+)</text>
        <dbReference type="Rhea" id="RHEA:46608"/>
        <dbReference type="Rhea" id="RHEA-COMP:11060"/>
        <dbReference type="Rhea" id="RHEA-COMP:11605"/>
        <dbReference type="ChEBI" id="CHEBI:15378"/>
        <dbReference type="ChEBI" id="CHEBI:30013"/>
        <dbReference type="ChEBI" id="CHEBI:30616"/>
        <dbReference type="ChEBI" id="CHEBI:61977"/>
        <dbReference type="ChEBI" id="CHEBI:456216"/>
        <dbReference type="EC" id="2.7.11.1"/>
    </reaction>
</comment>
<evidence type="ECO:0000256" key="4">
    <source>
        <dbReference type="ARBA" id="ARBA00022475"/>
    </source>
</evidence>
<dbReference type="Proteomes" id="UP001163823">
    <property type="component" value="Chromosome 10"/>
</dbReference>
<evidence type="ECO:0000256" key="7">
    <source>
        <dbReference type="ARBA" id="ARBA00022679"/>
    </source>
</evidence>
<evidence type="ECO:0000313" key="18">
    <source>
        <dbReference type="EMBL" id="KAJ7952655.1"/>
    </source>
</evidence>
<keyword evidence="7" id="KW-0808">Transferase</keyword>
<comment type="subcellular location">
    <subcellularLocation>
        <location evidence="1">Cell membrane</location>
        <topology evidence="1">Lipid-anchor</topology>
    </subcellularLocation>
</comment>
<evidence type="ECO:0000256" key="3">
    <source>
        <dbReference type="ARBA" id="ARBA00012513"/>
    </source>
</evidence>
<reference evidence="18" key="1">
    <citation type="journal article" date="2023" name="Science">
        <title>Elucidation of the pathway for biosynthesis of saponin adjuvants from the soapbark tree.</title>
        <authorList>
            <person name="Reed J."/>
            <person name="Orme A."/>
            <person name="El-Demerdash A."/>
            <person name="Owen C."/>
            <person name="Martin L.B.B."/>
            <person name="Misra R.C."/>
            <person name="Kikuchi S."/>
            <person name="Rejzek M."/>
            <person name="Martin A.C."/>
            <person name="Harkess A."/>
            <person name="Leebens-Mack J."/>
            <person name="Louveau T."/>
            <person name="Stephenson M.J."/>
            <person name="Osbourn A."/>
        </authorList>
    </citation>
    <scope>NUCLEOTIDE SEQUENCE</scope>
    <source>
        <strain evidence="18">S10</strain>
    </source>
</reference>
<keyword evidence="19" id="KW-1185">Reference proteome</keyword>
<dbReference type="InterPro" id="IPR001245">
    <property type="entry name" value="Ser-Thr/Tyr_kinase_cat_dom"/>
</dbReference>
<evidence type="ECO:0000256" key="13">
    <source>
        <dbReference type="ARBA" id="ARBA00023288"/>
    </source>
</evidence>
<proteinExistence type="inferred from homology"/>
<dbReference type="InterPro" id="IPR011990">
    <property type="entry name" value="TPR-like_helical_dom_sf"/>
</dbReference>
<dbReference type="PROSITE" id="PS50011">
    <property type="entry name" value="PROTEIN_KINASE_DOM"/>
    <property type="match status" value="1"/>
</dbReference>
<sequence length="494" mass="55611">MGCLHSKTAHLHSPEDPTLPPESDKPDPVNGDEIDPECQVPTFKEYGLDELRKATYGFSTHYIVSESGEKALNVVYKGKLENNRLVAVKRFSRQSWPDAQQFVAEASGVGKVRNNRLVNLIGCCAEGDERLLVSEYMPNDTLSKHLFHWDKQPLLWEMRVRVAFHVAQALDHCNMENRKIYHDLNAYRVLFDEDGDPRLSSFGLMKNSRDGKSYSTNLAYTPPEFLRTGRVIPESVIYSYGTVLLDLLSGKHIPPSHVLDLIRGKNVLLLMDSSLEGHYANDDATKLVELASKCLQSEARERPDTKFILTAVSPLQKQKEVASHVLMGLTKNTVVLPTMLSPLGKACSRMDLTAAHDILLKTGYKDEEGAENELSFQEWTQQVQDMLNTKKFGDIAFRDKNFKSAIEYYSKLEVMMPTPSATVFARRAFSYLMNDQAELALRDAMQAQVCIPEWPTAFYLQALALSTLGMETDAQDMLNDGATFEAKKTNSRRG</sequence>
<keyword evidence="9" id="KW-0547">Nucleotide-binding</keyword>
<keyword evidence="8" id="KW-0519">Myristate</keyword>
<dbReference type="InterPro" id="IPR000719">
    <property type="entry name" value="Prot_kinase_dom"/>
</dbReference>
<evidence type="ECO:0000256" key="1">
    <source>
        <dbReference type="ARBA" id="ARBA00004193"/>
    </source>
</evidence>
<gene>
    <name evidence="18" type="ORF">O6P43_024464</name>
</gene>
<dbReference type="FunFam" id="1.10.510.10:FF:000069">
    <property type="entry name" value="probable serine/threonine-protein kinase At5g41260"/>
    <property type="match status" value="1"/>
</dbReference>
<dbReference type="GO" id="GO:0009742">
    <property type="term" value="P:brassinosteroid mediated signaling pathway"/>
    <property type="evidence" value="ECO:0007669"/>
    <property type="project" value="UniProtKB-KW"/>
</dbReference>
<keyword evidence="10 18" id="KW-0418">Kinase</keyword>
<evidence type="ECO:0000256" key="15">
    <source>
        <dbReference type="ARBA" id="ARBA00048679"/>
    </source>
</evidence>
<comment type="catalytic activity">
    <reaction evidence="15">
        <text>L-seryl-[protein] + ATP = O-phospho-L-seryl-[protein] + ADP + H(+)</text>
        <dbReference type="Rhea" id="RHEA:17989"/>
        <dbReference type="Rhea" id="RHEA-COMP:9863"/>
        <dbReference type="Rhea" id="RHEA-COMP:11604"/>
        <dbReference type="ChEBI" id="CHEBI:15378"/>
        <dbReference type="ChEBI" id="CHEBI:29999"/>
        <dbReference type="ChEBI" id="CHEBI:30616"/>
        <dbReference type="ChEBI" id="CHEBI:83421"/>
        <dbReference type="ChEBI" id="CHEBI:456216"/>
        <dbReference type="EC" id="2.7.11.1"/>
    </reaction>
</comment>
<evidence type="ECO:0000256" key="6">
    <source>
        <dbReference type="ARBA" id="ARBA00022626"/>
    </source>
</evidence>
<evidence type="ECO:0000256" key="2">
    <source>
        <dbReference type="ARBA" id="ARBA00008684"/>
    </source>
</evidence>
<dbReference type="SUPFAM" id="SSF56112">
    <property type="entry name" value="Protein kinase-like (PK-like)"/>
    <property type="match status" value="1"/>
</dbReference>
<feature type="domain" description="Protein kinase" evidence="17">
    <location>
        <begin position="61"/>
        <end position="327"/>
    </location>
</feature>
<organism evidence="18 19">
    <name type="scientific">Quillaja saponaria</name>
    <name type="common">Soap bark tree</name>
    <dbReference type="NCBI Taxonomy" id="32244"/>
    <lineage>
        <taxon>Eukaryota</taxon>
        <taxon>Viridiplantae</taxon>
        <taxon>Streptophyta</taxon>
        <taxon>Embryophyta</taxon>
        <taxon>Tracheophyta</taxon>
        <taxon>Spermatophyta</taxon>
        <taxon>Magnoliopsida</taxon>
        <taxon>eudicotyledons</taxon>
        <taxon>Gunneridae</taxon>
        <taxon>Pentapetalae</taxon>
        <taxon>rosids</taxon>
        <taxon>fabids</taxon>
        <taxon>Fabales</taxon>
        <taxon>Quillajaceae</taxon>
        <taxon>Quillaja</taxon>
    </lineage>
</organism>
<dbReference type="Gene3D" id="1.25.40.10">
    <property type="entry name" value="Tetratricopeptide repeat domain"/>
    <property type="match status" value="1"/>
</dbReference>
<dbReference type="FunFam" id="1.25.40.10:FF:000016">
    <property type="entry name" value="probable serine/threonine-protein kinase At4g35230"/>
    <property type="match status" value="1"/>
</dbReference>
<keyword evidence="4" id="KW-1003">Cell membrane</keyword>
<evidence type="ECO:0000256" key="11">
    <source>
        <dbReference type="ARBA" id="ARBA00022840"/>
    </source>
</evidence>
<dbReference type="SUPFAM" id="SSF48452">
    <property type="entry name" value="TPR-like"/>
    <property type="match status" value="1"/>
</dbReference>
<dbReference type="GO" id="GO:0005886">
    <property type="term" value="C:plasma membrane"/>
    <property type="evidence" value="ECO:0007669"/>
    <property type="project" value="UniProtKB-SubCell"/>
</dbReference>
<dbReference type="Gene3D" id="3.30.200.20">
    <property type="entry name" value="Phosphorylase Kinase, domain 1"/>
    <property type="match status" value="1"/>
</dbReference>
<evidence type="ECO:0000313" key="19">
    <source>
        <dbReference type="Proteomes" id="UP001163823"/>
    </source>
</evidence>
<evidence type="ECO:0000256" key="12">
    <source>
        <dbReference type="ARBA" id="ARBA00023136"/>
    </source>
</evidence>
<evidence type="ECO:0000256" key="8">
    <source>
        <dbReference type="ARBA" id="ARBA00022707"/>
    </source>
</evidence>
<evidence type="ECO:0000259" key="17">
    <source>
        <dbReference type="PROSITE" id="PS50011"/>
    </source>
</evidence>
<keyword evidence="6" id="KW-1070">Brassinosteroid signaling pathway</keyword>